<dbReference type="InterPro" id="IPR029063">
    <property type="entry name" value="SAM-dependent_MTases_sf"/>
</dbReference>
<accession>A0A7W5FLX4</accession>
<dbReference type="Proteomes" id="UP000570361">
    <property type="component" value="Unassembled WGS sequence"/>
</dbReference>
<evidence type="ECO:0000313" key="4">
    <source>
        <dbReference type="Proteomes" id="UP000570361"/>
    </source>
</evidence>
<feature type="domain" description="HTH merR-type" evidence="2">
    <location>
        <begin position="1"/>
        <end position="69"/>
    </location>
</feature>
<keyword evidence="3" id="KW-0808">Transferase</keyword>
<dbReference type="PANTHER" id="PTHR30204:SF97">
    <property type="entry name" value="MERR FAMILY REGULATORY PROTEIN"/>
    <property type="match status" value="1"/>
</dbReference>
<organism evidence="3 4">
    <name type="scientific">Paenibacillus phyllosphaerae</name>
    <dbReference type="NCBI Taxonomy" id="274593"/>
    <lineage>
        <taxon>Bacteria</taxon>
        <taxon>Bacillati</taxon>
        <taxon>Bacillota</taxon>
        <taxon>Bacilli</taxon>
        <taxon>Bacillales</taxon>
        <taxon>Paenibacillaceae</taxon>
        <taxon>Paenibacillus</taxon>
    </lineage>
</organism>
<dbReference type="EMBL" id="JACHXK010000002">
    <property type="protein sequence ID" value="MBB3109513.1"/>
    <property type="molecule type" value="Genomic_DNA"/>
</dbReference>
<dbReference type="Gene3D" id="1.10.1660.10">
    <property type="match status" value="1"/>
</dbReference>
<dbReference type="GO" id="GO:0003677">
    <property type="term" value="F:DNA binding"/>
    <property type="evidence" value="ECO:0007669"/>
    <property type="project" value="UniProtKB-KW"/>
</dbReference>
<dbReference type="SMART" id="SM00422">
    <property type="entry name" value="HTH_MERR"/>
    <property type="match status" value="1"/>
</dbReference>
<gene>
    <name evidence="3" type="ORF">FHS18_001565</name>
</gene>
<protein>
    <submittedName>
        <fullName evidence="3">Putative AdoMet-dependent methyltransferase</fullName>
        <ecNumber evidence="3">2.1.1.-</ecNumber>
    </submittedName>
</protein>
<dbReference type="CDD" id="cd00592">
    <property type="entry name" value="HTH_MerR-like"/>
    <property type="match status" value="1"/>
</dbReference>
<dbReference type="CDD" id="cd02440">
    <property type="entry name" value="AdoMet_MTases"/>
    <property type="match status" value="1"/>
</dbReference>
<dbReference type="SUPFAM" id="SSF46955">
    <property type="entry name" value="Putative DNA-binding domain"/>
    <property type="match status" value="1"/>
</dbReference>
<dbReference type="PANTHER" id="PTHR30204">
    <property type="entry name" value="REDOX-CYCLING DRUG-SENSING TRANSCRIPTIONAL ACTIVATOR SOXR"/>
    <property type="match status" value="1"/>
</dbReference>
<reference evidence="3 4" key="1">
    <citation type="submission" date="2020-08" db="EMBL/GenBank/DDBJ databases">
        <title>Genomic Encyclopedia of Type Strains, Phase III (KMG-III): the genomes of soil and plant-associated and newly described type strains.</title>
        <authorList>
            <person name="Whitman W."/>
        </authorList>
    </citation>
    <scope>NUCLEOTIDE SEQUENCE [LARGE SCALE GENOMIC DNA]</scope>
    <source>
        <strain evidence="3 4">CECT 5862</strain>
    </source>
</reference>
<dbReference type="GO" id="GO:0008757">
    <property type="term" value="F:S-adenosylmethionine-dependent methyltransferase activity"/>
    <property type="evidence" value="ECO:0007669"/>
    <property type="project" value="InterPro"/>
</dbReference>
<dbReference type="GO" id="GO:0032259">
    <property type="term" value="P:methylation"/>
    <property type="evidence" value="ECO:0007669"/>
    <property type="project" value="UniProtKB-KW"/>
</dbReference>
<dbReference type="Pfam" id="PF08241">
    <property type="entry name" value="Methyltransf_11"/>
    <property type="match status" value="1"/>
</dbReference>
<dbReference type="GO" id="GO:0003700">
    <property type="term" value="F:DNA-binding transcription factor activity"/>
    <property type="evidence" value="ECO:0007669"/>
    <property type="project" value="InterPro"/>
</dbReference>
<name>A0A7W5FLX4_9BACL</name>
<dbReference type="Gene3D" id="3.40.50.150">
    <property type="entry name" value="Vaccinia Virus protein VP39"/>
    <property type="match status" value="1"/>
</dbReference>
<keyword evidence="1" id="KW-0238">DNA-binding</keyword>
<evidence type="ECO:0000256" key="1">
    <source>
        <dbReference type="ARBA" id="ARBA00023125"/>
    </source>
</evidence>
<dbReference type="InterPro" id="IPR013216">
    <property type="entry name" value="Methyltransf_11"/>
</dbReference>
<dbReference type="EC" id="2.1.1.-" evidence="3"/>
<dbReference type="SUPFAM" id="SSF53335">
    <property type="entry name" value="S-adenosyl-L-methionine-dependent methyltransferases"/>
    <property type="match status" value="1"/>
</dbReference>
<keyword evidence="3" id="KW-0489">Methyltransferase</keyword>
<evidence type="ECO:0000259" key="2">
    <source>
        <dbReference type="PROSITE" id="PS50937"/>
    </source>
</evidence>
<sequence length="344" mass="38842">MKINELAQRLRLTPRAIRLYEAKGLLSPSRNTDNGYRSYTESDAWRLQTISSLREMGISIPDIKSLLTNYEQGDAAKIHHELELQRMALASQWVAAKANIAAVDELIHRLEQKQELQLDDLFQLSERLRRNQASRTSWTDAWGFDRIAGDYDADAARYAAGPQISAPEYELALDFIAQWIDPHPGETGLDIGTGTGNLAAQLLARGARIHAIDQSAQMLARCRAKHPEVLTKLGNALSLPFFNAQFDFVASAFAFHHLDEQQQTLALEEMDRVLKQGGRICLAGPMTSGDKPEYKQAGNQPLDAPRKFPANRQRLLDWFRANGYITVQQQLNEWIHVVYAVRKH</sequence>
<dbReference type="RefSeq" id="WP_183598604.1">
    <property type="nucleotide sequence ID" value="NZ_JACHXK010000002.1"/>
</dbReference>
<comment type="caution">
    <text evidence="3">The sequence shown here is derived from an EMBL/GenBank/DDBJ whole genome shotgun (WGS) entry which is preliminary data.</text>
</comment>
<evidence type="ECO:0000313" key="3">
    <source>
        <dbReference type="EMBL" id="MBB3109513.1"/>
    </source>
</evidence>
<dbReference type="AlphaFoldDB" id="A0A7W5FLX4"/>
<dbReference type="InterPro" id="IPR009061">
    <property type="entry name" value="DNA-bd_dom_put_sf"/>
</dbReference>
<dbReference type="Pfam" id="PF13411">
    <property type="entry name" value="MerR_1"/>
    <property type="match status" value="1"/>
</dbReference>
<dbReference type="InterPro" id="IPR047057">
    <property type="entry name" value="MerR_fam"/>
</dbReference>
<proteinExistence type="predicted"/>
<dbReference type="InterPro" id="IPR000551">
    <property type="entry name" value="MerR-type_HTH_dom"/>
</dbReference>
<dbReference type="PROSITE" id="PS50937">
    <property type="entry name" value="HTH_MERR_2"/>
    <property type="match status" value="1"/>
</dbReference>
<keyword evidence="4" id="KW-1185">Reference proteome</keyword>